<gene>
    <name evidence="1" type="ORF">SMSP2_01289</name>
</gene>
<dbReference type="Gene3D" id="3.20.20.80">
    <property type="entry name" value="Glycosidases"/>
    <property type="match status" value="1"/>
</dbReference>
<accession>A0A1Q2ME07</accession>
<evidence type="ECO:0000313" key="2">
    <source>
        <dbReference type="Proteomes" id="UP000188181"/>
    </source>
</evidence>
<evidence type="ECO:0000313" key="1">
    <source>
        <dbReference type="EMBL" id="AQQ70925.1"/>
    </source>
</evidence>
<dbReference type="EMBL" id="CP019646">
    <property type="protein sequence ID" value="AQQ70925.1"/>
    <property type="molecule type" value="Genomic_DNA"/>
</dbReference>
<dbReference type="Proteomes" id="UP000188181">
    <property type="component" value="Chromosome"/>
</dbReference>
<reference evidence="2" key="1">
    <citation type="submission" date="2017-02" db="EMBL/GenBank/DDBJ databases">
        <title>Comparative genomics and description of representatives of a novel lineage of planctomycetes thriving in anoxic sediments.</title>
        <authorList>
            <person name="Spring S."/>
            <person name="Bunk B."/>
            <person name="Sproer C."/>
        </authorList>
    </citation>
    <scope>NUCLEOTIDE SEQUENCE [LARGE SCALE GENOMIC DNA]</scope>
    <source>
        <strain evidence="2">SM-Chi-D1</strain>
    </source>
</reference>
<name>A0A1Q2ME07_9BACT</name>
<proteinExistence type="predicted"/>
<keyword evidence="2" id="KW-1185">Reference proteome</keyword>
<dbReference type="InterPro" id="IPR017853">
    <property type="entry name" value="GH"/>
</dbReference>
<dbReference type="KEGG" id="pbas:SMSP2_01289"/>
<organism evidence="1 2">
    <name type="scientific">Limihaloglobus sulfuriphilus</name>
    <dbReference type="NCBI Taxonomy" id="1851148"/>
    <lineage>
        <taxon>Bacteria</taxon>
        <taxon>Pseudomonadati</taxon>
        <taxon>Planctomycetota</taxon>
        <taxon>Phycisphaerae</taxon>
        <taxon>Sedimentisphaerales</taxon>
        <taxon>Sedimentisphaeraceae</taxon>
        <taxon>Limihaloglobus</taxon>
    </lineage>
</organism>
<dbReference type="SUPFAM" id="SSF51445">
    <property type="entry name" value="(Trans)glycosidases"/>
    <property type="match status" value="1"/>
</dbReference>
<protein>
    <submittedName>
        <fullName evidence="1">Endo-beta-mannanase</fullName>
    </submittedName>
</protein>
<sequence>MICISKKIGNIILPLLLPAYLLFAAGVLKAETAIICSDLSSEQDKLLSEKLMFELSGAGYQTDRLNTLQLCDKLPAYHYDLLVLCDAANMPLETKVSIETFLKKGGNIIVLRAPLWREGIVNVQGQFYNKEQYQRHNADVVPANIILNFNNNNHLKWTIEATIKNPPVLYEVIQGEDVPGGRGLYVQMLQLDSSDHEFGYYMISPMIDTAIPEDNGMVVFSAKGGKDTPEMVVELVDEKGISYIKVVPLFEQWMLYKFKAEDFVSAQNEKFDLKGIRKMKFGQNSAQTGYSTKRCEFWISPVGTSKNDDAYEKFNAADVLPHWDTLAPAKSFFKVGDVSALSLSGEQTIISQGLKFDNADQIYSPHPRSQGNGFNKCVNWRWMPLIHAQSEDGQWRGNPATMVLNFDGPFKGGMWASFGVQDYKWYTSKDVVKAIGDISRYMKRKVFLVDGGTDNYTYFEGQSIKLGARVIDFGQEAGSAITAKITMKEADGGRQVIVKEWPLNNLQSGIYTFSMDYKPEKWPEDGFVVCAEMYDNCRMIESVSHEIFAWKPKKDKNFVTVKNGDFFLYGKQWKPNGIVYMPSSGAATEDYAYFVNWLGKQPYAPEVIDRDLKKIKDIGFNAVSVYPMTPAIPLDTQNLVDLIRRIDMLGMKVNLFLQTIDPTGMTFDWNFVREAIAKYRLSENDTIFAYDICCEGRFEPQSGRIKWDSQWLDWIVERYGSIENAEKDWKFAVPRDENGNVTNPGHQYLYERGPWFRMSAAYRRFLDTLIYKNWSQNARLIKEVDSNHLVSFRMWEAGNPTYRWDKFLPYDMPYLAAAVDIFEPEAYGRLGNWECVKKGRYVFDYCRWADADKPVIWAECGCNTWGSGSNNTPERLLQYQADFYADFYKMLLFSQADGVFFWFYSGGYRYYENSDYGIVNPDGTDRAVTKVIRDFSKKFTQSNPDSEVDYWIEIDRDLHPDGVAGLYEQTRDEYWEAIESGYTPGFRTSGTGTDSANCPLTAVGNTEFNQNNPLKYLDAAFDSFQIKRYDGQWITVKDGDWVEFDPACNVVARISLTNLGESSWIKGDKDARIQKKGAVSIVANSSVSIKTPLVEPVRHLGSVELEDVEVLPAGAISCVEVTVGLLSEKRGMFGEKMQIKLKPDKKDAKPLADIIGSTHAVGRYHLTDKDFLNEGADQILELGSRVIKIWFYGKSNERPAQMYSYNSDWPEVNSLVGGAKLPYFKTLFDKPFMTYIFVVSSLGRPEDYWRQGITDADVADEQKQFYELTQYLLTAYSGTGKTFIFQHWEGDWMTRGHTDATIDPTEDALKNMVLWLNARQDGVTEARNETPHKNVAVYHAAEVNRVVSSMRDGRPNMVNKVLPYTHLDLVSYSAWDGAIEEYKTPEVLRQALDFIAQNVPDSEAFGEKNVYLGEFGWPENTYGKDNALLAVSQAVETGLEWGCPYIVYWQLYCNELVDPATKTPVKNNKDVRGFWLVRPDGTKSFCWDYFHQVLKQ</sequence>
<dbReference type="STRING" id="1851148.SMSP2_01289"/>